<dbReference type="AlphaFoldDB" id="A0A6B9VBC0"/>
<dbReference type="Proteomes" id="UP000464620">
    <property type="component" value="Chromosome B09"/>
</dbReference>
<accession>A0A6B9VBC0</accession>
<dbReference type="Gene3D" id="3.80.10.10">
    <property type="entry name" value="Ribonuclease Inhibitor"/>
    <property type="match status" value="1"/>
</dbReference>
<protein>
    <submittedName>
        <fullName evidence="1">F-box/LRR-repeat protein</fullName>
    </submittedName>
</protein>
<sequence>MDSFDLEPSKLFVTHPVTHSIEHSKIVVGCSRLEHLNLKWCFEISDLCVDLLCKKCFYLKVLDVSYVKVSSLVSYGKVFCHDIIVISVPHYSTMCRLVNERDREIEKQSWTL</sequence>
<organism evidence="1 2">
    <name type="scientific">Arachis hypogaea</name>
    <name type="common">Peanut</name>
    <dbReference type="NCBI Taxonomy" id="3818"/>
    <lineage>
        <taxon>Eukaryota</taxon>
        <taxon>Viridiplantae</taxon>
        <taxon>Streptophyta</taxon>
        <taxon>Embryophyta</taxon>
        <taxon>Tracheophyta</taxon>
        <taxon>Spermatophyta</taxon>
        <taxon>Magnoliopsida</taxon>
        <taxon>eudicotyledons</taxon>
        <taxon>Gunneridae</taxon>
        <taxon>Pentapetalae</taxon>
        <taxon>rosids</taxon>
        <taxon>fabids</taxon>
        <taxon>Fabales</taxon>
        <taxon>Fabaceae</taxon>
        <taxon>Papilionoideae</taxon>
        <taxon>50 kb inversion clade</taxon>
        <taxon>dalbergioids sensu lato</taxon>
        <taxon>Dalbergieae</taxon>
        <taxon>Pterocarpus clade</taxon>
        <taxon>Arachis</taxon>
    </lineage>
</organism>
<dbReference type="InterPro" id="IPR032675">
    <property type="entry name" value="LRR_dom_sf"/>
</dbReference>
<name>A0A6B9VBC0_ARAHY</name>
<reference evidence="1 2" key="1">
    <citation type="submission" date="2020-01" db="EMBL/GenBank/DDBJ databases">
        <title>Genome sequence of Arachis hypogaea, cultivar Shitouqi.</title>
        <authorList>
            <person name="Zhuang W."/>
            <person name="Chen H."/>
            <person name="Varshney R."/>
            <person name="Wang D."/>
            <person name="Ming R."/>
        </authorList>
    </citation>
    <scope>NUCLEOTIDE SEQUENCE [LARGE SCALE GENOMIC DNA]</scope>
    <source>
        <tissue evidence="1">Young leaf</tissue>
    </source>
</reference>
<evidence type="ECO:0000313" key="1">
    <source>
        <dbReference type="EMBL" id="QHN78265.1"/>
    </source>
</evidence>
<proteinExistence type="predicted"/>
<dbReference type="SUPFAM" id="SSF52047">
    <property type="entry name" value="RNI-like"/>
    <property type="match status" value="1"/>
</dbReference>
<dbReference type="EMBL" id="CP031001">
    <property type="protein sequence ID" value="QHN78265.1"/>
    <property type="molecule type" value="Genomic_DNA"/>
</dbReference>
<evidence type="ECO:0000313" key="2">
    <source>
        <dbReference type="Proteomes" id="UP000464620"/>
    </source>
</evidence>
<gene>
    <name evidence="1" type="ORF">DS421_19g659880</name>
</gene>